<name>A0AAE3K4F9_9BACT</name>
<dbReference type="Pfam" id="PF13180">
    <property type="entry name" value="PDZ_2"/>
    <property type="match status" value="1"/>
</dbReference>
<dbReference type="Proteomes" id="UP001139365">
    <property type="component" value="Unassembled WGS sequence"/>
</dbReference>
<dbReference type="EMBL" id="JALEMU010000100">
    <property type="protein sequence ID" value="MCI5755898.1"/>
    <property type="molecule type" value="Genomic_DNA"/>
</dbReference>
<keyword evidence="2" id="KW-0378">Hydrolase</keyword>
<dbReference type="SUPFAM" id="SSF50494">
    <property type="entry name" value="Trypsin-like serine proteases"/>
    <property type="match status" value="1"/>
</dbReference>
<gene>
    <name evidence="2" type="primary">spoIVB</name>
    <name evidence="2" type="ORF">MR241_06335</name>
</gene>
<dbReference type="InterPro" id="IPR001478">
    <property type="entry name" value="PDZ"/>
</dbReference>
<protein>
    <submittedName>
        <fullName evidence="2">SpoIVB peptidase</fullName>
        <ecNumber evidence="2">3.4.21.116</ecNumber>
    </submittedName>
</protein>
<dbReference type="NCBIfam" id="TIGR02860">
    <property type="entry name" value="spore_IV_B"/>
    <property type="match status" value="1"/>
</dbReference>
<dbReference type="InterPro" id="IPR014219">
    <property type="entry name" value="SpoIVB"/>
</dbReference>
<evidence type="ECO:0000313" key="2">
    <source>
        <dbReference type="EMBL" id="MCI5755898.1"/>
    </source>
</evidence>
<comment type="caution">
    <text evidence="2">The sequence shown here is derived from an EMBL/GenBank/DDBJ whole genome shotgun (WGS) entry which is preliminary data.</text>
</comment>
<organism evidence="2 3">
    <name type="scientific">Candidatus Colimorpha enterica</name>
    <dbReference type="NCBI Taxonomy" id="3083063"/>
    <lineage>
        <taxon>Bacteria</taxon>
        <taxon>Pseudomonadati</taxon>
        <taxon>Bacteroidota</taxon>
        <taxon>Bacteroidia</taxon>
        <taxon>Bacteroidales</taxon>
        <taxon>Candidatus Colimorpha</taxon>
    </lineage>
</organism>
<dbReference type="Pfam" id="PF05580">
    <property type="entry name" value="Peptidase_S55"/>
    <property type="match status" value="1"/>
</dbReference>
<sequence>MQEKIKKMTGARAVLILLSVVMLFAAFPVAGSAKDAGDMKLCPGGMAFGVRLYTKGVLVVGISEVKSGGRCVKPAKDAGIKTKDVILTADGKETDSVKDLSDAIADSGGSGIKLTLSRDGREMSVTLTPVKGDDGRYQAGLWLRDTTAGIGTVTFIDPDTGEFGGLGHGICDIDTGELMPLKRGTAMSVAIGGIVKGKSGKPGEIKGYLLPGKSGSISVNSDRGVFGAFTGMPDALPDPLPVGTRNDVTEGKAQLICTLGDDGAVYYDIEISKIDRDGRDNRNFVVKVTDRRLKERAGGIIQGMSGSPIIQNGRLVGAVTHVMVSDPAVGYGIFIENMLDAMSEGK</sequence>
<dbReference type="InterPro" id="IPR036034">
    <property type="entry name" value="PDZ_sf"/>
</dbReference>
<proteinExistence type="predicted"/>
<dbReference type="InterPro" id="IPR008763">
    <property type="entry name" value="Peptidase_S55"/>
</dbReference>
<dbReference type="AlphaFoldDB" id="A0AAE3K4F9"/>
<evidence type="ECO:0000313" key="3">
    <source>
        <dbReference type="Proteomes" id="UP001139365"/>
    </source>
</evidence>
<evidence type="ECO:0000259" key="1">
    <source>
        <dbReference type="PROSITE" id="PS51494"/>
    </source>
</evidence>
<accession>A0AAE3K4F9</accession>
<dbReference type="EC" id="3.4.21.116" evidence="2"/>
<dbReference type="Gene3D" id="2.30.42.10">
    <property type="match status" value="1"/>
</dbReference>
<feature type="domain" description="Peptidase S55" evidence="1">
    <location>
        <begin position="121"/>
        <end position="346"/>
    </location>
</feature>
<reference evidence="2 3" key="1">
    <citation type="submission" date="2022-03" db="EMBL/GenBank/DDBJ databases">
        <title>Metagenome-assembled genomes from swine fecal metagenomes.</title>
        <authorList>
            <person name="Holman D.B."/>
            <person name="Kommadath A."/>
        </authorList>
    </citation>
    <scope>NUCLEOTIDE SEQUENCE [LARGE SCALE GENOMIC DNA]</scope>
    <source>
        <strain evidence="2">SUG147</strain>
    </source>
</reference>
<dbReference type="SUPFAM" id="SSF50156">
    <property type="entry name" value="PDZ domain-like"/>
    <property type="match status" value="1"/>
</dbReference>
<dbReference type="InterPro" id="IPR009003">
    <property type="entry name" value="Peptidase_S1_PA"/>
</dbReference>
<dbReference type="PROSITE" id="PS51494">
    <property type="entry name" value="SPOIVB"/>
    <property type="match status" value="1"/>
</dbReference>
<dbReference type="GO" id="GO:0016787">
    <property type="term" value="F:hydrolase activity"/>
    <property type="evidence" value="ECO:0007669"/>
    <property type="project" value="UniProtKB-KW"/>
</dbReference>